<evidence type="ECO:0008006" key="4">
    <source>
        <dbReference type="Google" id="ProtNLM"/>
    </source>
</evidence>
<proteinExistence type="predicted"/>
<evidence type="ECO:0000256" key="1">
    <source>
        <dbReference type="SAM" id="SignalP"/>
    </source>
</evidence>
<evidence type="ECO:0000313" key="2">
    <source>
        <dbReference type="EMBL" id="MFF4777946.1"/>
    </source>
</evidence>
<dbReference type="EMBL" id="JBIAXI010000027">
    <property type="protein sequence ID" value="MFF4777946.1"/>
    <property type="molecule type" value="Genomic_DNA"/>
</dbReference>
<name>A0ABW6VF08_MICFU</name>
<keyword evidence="1" id="KW-0732">Signal</keyword>
<feature type="signal peptide" evidence="1">
    <location>
        <begin position="1"/>
        <end position="24"/>
    </location>
</feature>
<reference evidence="2 3" key="1">
    <citation type="submission" date="2024-10" db="EMBL/GenBank/DDBJ databases">
        <title>The Natural Products Discovery Center: Release of the First 8490 Sequenced Strains for Exploring Actinobacteria Biosynthetic Diversity.</title>
        <authorList>
            <person name="Kalkreuter E."/>
            <person name="Kautsar S.A."/>
            <person name="Yang D."/>
            <person name="Bader C.D."/>
            <person name="Teijaro C.N."/>
            <person name="Fluegel L."/>
            <person name="Davis C.M."/>
            <person name="Simpson J.R."/>
            <person name="Lauterbach L."/>
            <person name="Steele A.D."/>
            <person name="Gui C."/>
            <person name="Meng S."/>
            <person name="Li G."/>
            <person name="Viehrig K."/>
            <person name="Ye F."/>
            <person name="Su P."/>
            <person name="Kiefer A.F."/>
            <person name="Nichols A."/>
            <person name="Cepeda A.J."/>
            <person name="Yan W."/>
            <person name="Fan B."/>
            <person name="Jiang Y."/>
            <person name="Adhikari A."/>
            <person name="Zheng C.-J."/>
            <person name="Schuster L."/>
            <person name="Cowan T.M."/>
            <person name="Smanski M.J."/>
            <person name="Chevrette M.G."/>
            <person name="De Carvalho L.P.S."/>
            <person name="Shen B."/>
        </authorList>
    </citation>
    <scope>NUCLEOTIDE SEQUENCE [LARGE SCALE GENOMIC DNA]</scope>
    <source>
        <strain evidence="2 3">NPDC001281</strain>
    </source>
</reference>
<dbReference type="RefSeq" id="WP_387346455.1">
    <property type="nucleotide sequence ID" value="NZ_JBIAXI010000027.1"/>
</dbReference>
<accession>A0ABW6VF08</accession>
<organism evidence="2 3">
    <name type="scientific">Microtetraspora fusca</name>
    <dbReference type="NCBI Taxonomy" id="1997"/>
    <lineage>
        <taxon>Bacteria</taxon>
        <taxon>Bacillati</taxon>
        <taxon>Actinomycetota</taxon>
        <taxon>Actinomycetes</taxon>
        <taxon>Streptosporangiales</taxon>
        <taxon>Streptosporangiaceae</taxon>
        <taxon>Microtetraspora</taxon>
    </lineage>
</organism>
<feature type="chain" id="PRO_5045262415" description="Secreted protein" evidence="1">
    <location>
        <begin position="25"/>
        <end position="112"/>
    </location>
</feature>
<protein>
    <recommendedName>
        <fullName evidence="4">Secreted protein</fullName>
    </recommendedName>
</protein>
<gene>
    <name evidence="2" type="ORF">ACFY05_34485</name>
</gene>
<comment type="caution">
    <text evidence="2">The sequence shown here is derived from an EMBL/GenBank/DDBJ whole genome shotgun (WGS) entry which is preliminary data.</text>
</comment>
<sequence>MLRKFVLAAAVAAGLSLTAAPSWAAAASTPSVAAVSSSAACVPGSPCAAALCPPGTVCVPAPKQCFTLPCPQFDCVRVDDYGRWGWWDHRWDRWGRRASLLNLDLKLGLRLL</sequence>
<dbReference type="Proteomes" id="UP001602119">
    <property type="component" value="Unassembled WGS sequence"/>
</dbReference>
<evidence type="ECO:0000313" key="3">
    <source>
        <dbReference type="Proteomes" id="UP001602119"/>
    </source>
</evidence>
<keyword evidence="3" id="KW-1185">Reference proteome</keyword>